<proteinExistence type="predicted"/>
<keyword evidence="1 4" id="KW-0378">Hydrolase</keyword>
<dbReference type="PANTHER" id="PTHR10357">
    <property type="entry name" value="ALPHA-AMYLASE FAMILY MEMBER"/>
    <property type="match status" value="1"/>
</dbReference>
<dbReference type="SUPFAM" id="SSF51011">
    <property type="entry name" value="Glycosyl hydrolase domain"/>
    <property type="match status" value="1"/>
</dbReference>
<dbReference type="InterPro" id="IPR013780">
    <property type="entry name" value="Glyco_hydro_b"/>
</dbReference>
<evidence type="ECO:0000256" key="1">
    <source>
        <dbReference type="ARBA" id="ARBA00022801"/>
    </source>
</evidence>
<dbReference type="InterPro" id="IPR045857">
    <property type="entry name" value="O16G_dom_2"/>
</dbReference>
<dbReference type="EMBL" id="JBDJAW010000054">
    <property type="protein sequence ID" value="MEN3540595.1"/>
    <property type="molecule type" value="Genomic_DNA"/>
</dbReference>
<evidence type="ECO:0000313" key="5">
    <source>
        <dbReference type="Proteomes" id="UP001447516"/>
    </source>
</evidence>
<dbReference type="Gene3D" id="3.90.400.10">
    <property type="entry name" value="Oligo-1,6-glucosidase, Domain 2"/>
    <property type="match status" value="1"/>
</dbReference>
<keyword evidence="5" id="KW-1185">Reference proteome</keyword>
<dbReference type="InterPro" id="IPR013739">
    <property type="entry name" value="Beta_galactosidase_C"/>
</dbReference>
<dbReference type="SUPFAM" id="SSF51445">
    <property type="entry name" value="(Trans)glycosidases"/>
    <property type="match status" value="1"/>
</dbReference>
<dbReference type="Proteomes" id="UP001447516">
    <property type="component" value="Unassembled WGS sequence"/>
</dbReference>
<keyword evidence="2" id="KW-0326">Glycosidase</keyword>
<evidence type="ECO:0000313" key="4">
    <source>
        <dbReference type="EMBL" id="MEN3540595.1"/>
    </source>
</evidence>
<dbReference type="CDD" id="cd11338">
    <property type="entry name" value="AmyAc_CMD"/>
    <property type="match status" value="1"/>
</dbReference>
<comment type="caution">
    <text evidence="4">The sequence shown here is derived from an EMBL/GenBank/DDBJ whole genome shotgun (WGS) entry which is preliminary data.</text>
</comment>
<feature type="domain" description="Glycosyl hydrolase family 13 catalytic" evidence="3">
    <location>
        <begin position="11"/>
        <end position="368"/>
    </location>
</feature>
<dbReference type="PANTHER" id="PTHR10357:SF210">
    <property type="entry name" value="MALTODEXTRIN GLUCOSIDASE"/>
    <property type="match status" value="1"/>
</dbReference>
<dbReference type="RefSeq" id="WP_346230446.1">
    <property type="nucleotide sequence ID" value="NZ_JBDJAW010000054.1"/>
</dbReference>
<accession>A0ABV0AZB1</accession>
<name>A0ABV0AZB1_9ACTN</name>
<protein>
    <submittedName>
        <fullName evidence="4">Glycoside hydrolase family 13 protein</fullName>
    </submittedName>
</protein>
<gene>
    <name evidence="4" type="ORF">AAH991_36155</name>
</gene>
<dbReference type="Gene3D" id="2.60.40.1180">
    <property type="entry name" value="Golgi alpha-mannosidase II"/>
    <property type="match status" value="1"/>
</dbReference>
<evidence type="ECO:0000256" key="2">
    <source>
        <dbReference type="ARBA" id="ARBA00023295"/>
    </source>
</evidence>
<dbReference type="GO" id="GO:0016787">
    <property type="term" value="F:hydrolase activity"/>
    <property type="evidence" value="ECO:0007669"/>
    <property type="project" value="UniProtKB-KW"/>
</dbReference>
<organism evidence="4 5">
    <name type="scientific">Microbispora maris</name>
    <dbReference type="NCBI Taxonomy" id="3144104"/>
    <lineage>
        <taxon>Bacteria</taxon>
        <taxon>Bacillati</taxon>
        <taxon>Actinomycetota</taxon>
        <taxon>Actinomycetes</taxon>
        <taxon>Streptosporangiales</taxon>
        <taxon>Streptosporangiaceae</taxon>
        <taxon>Microbispora</taxon>
    </lineage>
</organism>
<dbReference type="Gene3D" id="3.20.20.80">
    <property type="entry name" value="Glycosidases"/>
    <property type="match status" value="1"/>
</dbReference>
<dbReference type="InterPro" id="IPR017853">
    <property type="entry name" value="GH"/>
</dbReference>
<dbReference type="SMART" id="SM00642">
    <property type="entry name" value="Aamy"/>
    <property type="match status" value="1"/>
</dbReference>
<dbReference type="Pfam" id="PF00128">
    <property type="entry name" value="Alpha-amylase"/>
    <property type="match status" value="1"/>
</dbReference>
<dbReference type="InterPro" id="IPR006047">
    <property type="entry name" value="GH13_cat_dom"/>
</dbReference>
<reference evidence="4 5" key="1">
    <citation type="submission" date="2024-05" db="EMBL/GenBank/DDBJ databases">
        <title>Microbispora sp.ZYX-F-249.</title>
        <authorList>
            <person name="Xie H."/>
        </authorList>
    </citation>
    <scope>NUCLEOTIDE SEQUENCE [LARGE SCALE GENOMIC DNA]</scope>
    <source>
        <strain evidence="4 5">ZYX-F-249</strain>
    </source>
</reference>
<dbReference type="Pfam" id="PF08533">
    <property type="entry name" value="Glyco_hydro_42C"/>
    <property type="match status" value="1"/>
</dbReference>
<sequence length="447" mass="50060">MDWVRDAVFYQIFPDRFANGDPSLDPPGVEPWDGPPTRTNFFGGDLAGVRSRLGHLRDLGVTALYLTPIFTAGTNHRYDTIDYFSIDPALGDEETFAGLVEDAHAHDIRVVLDAVFHHCGDRHPAFRDVVDKGAASPYVNWFSVQEFPVKADPEPNYLTCSGCAYLPKLNVCNPEVREHLFAAVEKWSRTGIDGWRLDVPYMMENLPFWRQFRRLVKGIDEDLYIVAEVWEAATDWTRGDTSDGAMNYRLRDAILGFVTDHRLGGEWLAAELGAIDREIGPEAKGLMLNLLGSHDTERVRTRCGGEAEATRFACGLLMAAEGAPMIYYGDEVGMRGFNDPDCRRCMTWSEKDWDHEQLAWLKTLARLRRDHVALRRGSESTVLAGENVIVRARVHPDETVLVLANRGNAAETLPAGTGTGRDLITGEQVNLGAVSVRPWEVRFVRPD</sequence>
<evidence type="ECO:0000259" key="3">
    <source>
        <dbReference type="SMART" id="SM00642"/>
    </source>
</evidence>